<feature type="domain" description="Reverse transcriptase" evidence="1">
    <location>
        <begin position="171"/>
        <end position="350"/>
    </location>
</feature>
<comment type="caution">
    <text evidence="2">The sequence shown here is derived from an EMBL/GenBank/DDBJ whole genome shotgun (WGS) entry which is preliminary data.</text>
</comment>
<dbReference type="InterPro" id="IPR053134">
    <property type="entry name" value="RNA-dir_DNA_polymerase"/>
</dbReference>
<dbReference type="InterPro" id="IPR000477">
    <property type="entry name" value="RT_dom"/>
</dbReference>
<accession>A0A2G8KPX4</accession>
<protein>
    <recommendedName>
        <fullName evidence="1">Reverse transcriptase domain-containing protein</fullName>
    </recommendedName>
</protein>
<evidence type="ECO:0000313" key="2">
    <source>
        <dbReference type="EMBL" id="PIK50064.1"/>
    </source>
</evidence>
<evidence type="ECO:0000313" key="3">
    <source>
        <dbReference type="Proteomes" id="UP000230750"/>
    </source>
</evidence>
<dbReference type="CDD" id="cd01647">
    <property type="entry name" value="RT_LTR"/>
    <property type="match status" value="1"/>
</dbReference>
<reference evidence="2 3" key="1">
    <citation type="journal article" date="2017" name="PLoS Biol.">
        <title>The sea cucumber genome provides insights into morphological evolution and visceral regeneration.</title>
        <authorList>
            <person name="Zhang X."/>
            <person name="Sun L."/>
            <person name="Yuan J."/>
            <person name="Sun Y."/>
            <person name="Gao Y."/>
            <person name="Zhang L."/>
            <person name="Li S."/>
            <person name="Dai H."/>
            <person name="Hamel J.F."/>
            <person name="Liu C."/>
            <person name="Yu Y."/>
            <person name="Liu S."/>
            <person name="Lin W."/>
            <person name="Guo K."/>
            <person name="Jin S."/>
            <person name="Xu P."/>
            <person name="Storey K.B."/>
            <person name="Huan P."/>
            <person name="Zhang T."/>
            <person name="Zhou Y."/>
            <person name="Zhang J."/>
            <person name="Lin C."/>
            <person name="Li X."/>
            <person name="Xing L."/>
            <person name="Huo D."/>
            <person name="Sun M."/>
            <person name="Wang L."/>
            <person name="Mercier A."/>
            <person name="Li F."/>
            <person name="Yang H."/>
            <person name="Xiang J."/>
        </authorList>
    </citation>
    <scope>NUCLEOTIDE SEQUENCE [LARGE SCALE GENOMIC DNA]</scope>
    <source>
        <strain evidence="2">Shaxun</strain>
        <tissue evidence="2">Muscle</tissue>
    </source>
</reference>
<dbReference type="PANTHER" id="PTHR24559">
    <property type="entry name" value="TRANSPOSON TY3-I GAG-POL POLYPROTEIN"/>
    <property type="match status" value="1"/>
</dbReference>
<keyword evidence="3" id="KW-1185">Reference proteome</keyword>
<name>A0A2G8KPX4_STIJA</name>
<dbReference type="OrthoDB" id="4369127at2759"/>
<proteinExistence type="predicted"/>
<dbReference type="EMBL" id="MRZV01000435">
    <property type="protein sequence ID" value="PIK50064.1"/>
    <property type="molecule type" value="Genomic_DNA"/>
</dbReference>
<dbReference type="SUPFAM" id="SSF56672">
    <property type="entry name" value="DNA/RNA polymerases"/>
    <property type="match status" value="1"/>
</dbReference>
<dbReference type="Gene3D" id="3.30.70.270">
    <property type="match status" value="1"/>
</dbReference>
<gene>
    <name evidence="2" type="ORF">BSL78_13073</name>
</gene>
<dbReference type="Pfam" id="PF00078">
    <property type="entry name" value="RVT_1"/>
    <property type="match status" value="1"/>
</dbReference>
<dbReference type="InterPro" id="IPR043128">
    <property type="entry name" value="Rev_trsase/Diguanyl_cyclase"/>
</dbReference>
<dbReference type="Gene3D" id="3.10.10.10">
    <property type="entry name" value="HIV Type 1 Reverse Transcriptase, subunit A, domain 1"/>
    <property type="match status" value="1"/>
</dbReference>
<sequence length="399" mass="45740">MSLPEGLNVQATTVRMTRGPVVHVNVPVLNNTNHDLLLSKRTSLGTLEQVTSVLPLPQVLCKTSVDQTATANSTYVNCDIETDRTKPPDERQDRDWCPPVDLSDLTPDQRQLATKMLIEESSAFSRDDMDTGDCPDLQMKIQLKDETPVQKGYIIPRPLYKEVKEYLEDLIRRGWVSKSKSNYSSPVVCVRKRDGSLRLCVDFRALNEKTVDDRQPIPKIQDLLDGLKGNTWFSTLDQGKAYHQGYMSPESQHLTSFITPWGLHEWQRIPFGLKNAPAEFQRYMEGCLHDLNNEICVVYLDDILVYGSTFSNHVERLRRVLQRLQKHGIKLKPKKCELFKRKVRYLGRLVTGEGYGMDPADKEPVLLLRRTRHQQPLENFERFWASLDITGTISRTSPS</sequence>
<dbReference type="PANTHER" id="PTHR24559:SF435">
    <property type="entry name" value="RIBONUCLEASE H"/>
    <property type="match status" value="1"/>
</dbReference>
<organism evidence="2 3">
    <name type="scientific">Stichopus japonicus</name>
    <name type="common">Sea cucumber</name>
    <dbReference type="NCBI Taxonomy" id="307972"/>
    <lineage>
        <taxon>Eukaryota</taxon>
        <taxon>Metazoa</taxon>
        <taxon>Echinodermata</taxon>
        <taxon>Eleutherozoa</taxon>
        <taxon>Echinozoa</taxon>
        <taxon>Holothuroidea</taxon>
        <taxon>Aspidochirotacea</taxon>
        <taxon>Aspidochirotida</taxon>
        <taxon>Stichopodidae</taxon>
        <taxon>Apostichopus</taxon>
    </lineage>
</organism>
<dbReference type="PROSITE" id="PS50878">
    <property type="entry name" value="RT_POL"/>
    <property type="match status" value="1"/>
</dbReference>
<dbReference type="Proteomes" id="UP000230750">
    <property type="component" value="Unassembled WGS sequence"/>
</dbReference>
<dbReference type="InterPro" id="IPR043502">
    <property type="entry name" value="DNA/RNA_pol_sf"/>
</dbReference>
<evidence type="ECO:0000259" key="1">
    <source>
        <dbReference type="PROSITE" id="PS50878"/>
    </source>
</evidence>
<dbReference type="AlphaFoldDB" id="A0A2G8KPX4"/>